<dbReference type="Gene3D" id="3.30.1330.80">
    <property type="entry name" value="Hypothetical protein, similar to alpha- acetolactate decarboxylase, domain 2"/>
    <property type="match status" value="1"/>
</dbReference>
<dbReference type="GO" id="GO:0003680">
    <property type="term" value="F:minor groove of adenine-thymine-rich DNA binding"/>
    <property type="evidence" value="ECO:0007669"/>
    <property type="project" value="InterPro"/>
</dbReference>
<sequence length="289" mass="31809">MFLTGDLSGHRVLQVADSFRSQTPSCRRLLQQIPALSAAAHQPPPPTSFPPPKKPTATTAAPTIEVMLLRITKLILSPHRHRPTTAHPSKSSAAPRAAPGSKNKPKPPVIITRDSPQPTMNPYVLELPAGVDVVESTTHFCRKRNTGLCVLNGNGVVANVTSSNPPPPPAPPSRFTVVSIFYRSPPLFCRGTVVWLQETGSSVYRWRALRGRWWVGLWLDLCYQLGLFISSLPPLIIPHFTGCSKWIMIRIRRPEMADIVLGRQPPAKVIALPRRSLVGFPCIAISLRM</sequence>
<dbReference type="InterPro" id="IPR005175">
    <property type="entry name" value="PPC_dom"/>
</dbReference>
<evidence type="ECO:0000256" key="4">
    <source>
        <dbReference type="SAM" id="MobiDB-lite"/>
    </source>
</evidence>
<evidence type="ECO:0000313" key="6">
    <source>
        <dbReference type="EMBL" id="KAL0440015.1"/>
    </source>
</evidence>
<keyword evidence="1" id="KW-0805">Transcription regulation</keyword>
<comment type="caution">
    <text evidence="6">The sequence shown here is derived from an EMBL/GenBank/DDBJ whole genome shotgun (WGS) entry which is preliminary data.</text>
</comment>
<dbReference type="GO" id="GO:0005634">
    <property type="term" value="C:nucleus"/>
    <property type="evidence" value="ECO:0007669"/>
    <property type="project" value="TreeGrafter"/>
</dbReference>
<evidence type="ECO:0000259" key="5">
    <source>
        <dbReference type="Pfam" id="PF03479"/>
    </source>
</evidence>
<dbReference type="PANTHER" id="PTHR31100:SF69">
    <property type="entry name" value="AT-HOOK MOTIF NUCLEAR-LOCALIZED PROTEIN 17-RELATED"/>
    <property type="match status" value="1"/>
</dbReference>
<dbReference type="AlphaFoldDB" id="A0AAW2WFA8"/>
<feature type="compositionally biased region" description="Low complexity" evidence="4">
    <location>
        <begin position="86"/>
        <end position="99"/>
    </location>
</feature>
<accession>A0AAW2WFA8</accession>
<organism evidence="6">
    <name type="scientific">Sesamum latifolium</name>
    <dbReference type="NCBI Taxonomy" id="2727402"/>
    <lineage>
        <taxon>Eukaryota</taxon>
        <taxon>Viridiplantae</taxon>
        <taxon>Streptophyta</taxon>
        <taxon>Embryophyta</taxon>
        <taxon>Tracheophyta</taxon>
        <taxon>Spermatophyta</taxon>
        <taxon>Magnoliopsida</taxon>
        <taxon>eudicotyledons</taxon>
        <taxon>Gunneridae</taxon>
        <taxon>Pentapetalae</taxon>
        <taxon>asterids</taxon>
        <taxon>lamiids</taxon>
        <taxon>Lamiales</taxon>
        <taxon>Pedaliaceae</taxon>
        <taxon>Sesamum</taxon>
    </lineage>
</organism>
<feature type="region of interest" description="Disordered" evidence="4">
    <location>
        <begin position="39"/>
        <end position="60"/>
    </location>
</feature>
<keyword evidence="2" id="KW-0238">DNA-binding</keyword>
<dbReference type="PANTHER" id="PTHR31100">
    <property type="entry name" value="AT-HOOK MOTIF NUCLEAR-LOCALIZED PROTEIN 15"/>
    <property type="match status" value="1"/>
</dbReference>
<dbReference type="SUPFAM" id="SSF117856">
    <property type="entry name" value="AF0104/ALDC/Ptd012-like"/>
    <property type="match status" value="1"/>
</dbReference>
<dbReference type="Pfam" id="PF03479">
    <property type="entry name" value="PCC"/>
    <property type="match status" value="1"/>
</dbReference>
<dbReference type="EMBL" id="JACGWN010000008">
    <property type="protein sequence ID" value="KAL0440015.1"/>
    <property type="molecule type" value="Genomic_DNA"/>
</dbReference>
<dbReference type="InterPro" id="IPR014476">
    <property type="entry name" value="AHL15-29"/>
</dbReference>
<keyword evidence="3" id="KW-0804">Transcription</keyword>
<dbReference type="CDD" id="cd11378">
    <property type="entry name" value="DUF296"/>
    <property type="match status" value="1"/>
</dbReference>
<gene>
    <name evidence="6" type="ORF">Slati_2484500</name>
</gene>
<feature type="domain" description="PPC" evidence="5">
    <location>
        <begin position="122"/>
        <end position="161"/>
    </location>
</feature>
<proteinExistence type="predicted"/>
<name>A0AAW2WFA8_9LAMI</name>
<dbReference type="GO" id="GO:0003700">
    <property type="term" value="F:DNA-binding transcription factor activity"/>
    <property type="evidence" value="ECO:0007669"/>
    <property type="project" value="TreeGrafter"/>
</dbReference>
<feature type="compositionally biased region" description="Pro residues" evidence="4">
    <location>
        <begin position="42"/>
        <end position="54"/>
    </location>
</feature>
<feature type="region of interest" description="Disordered" evidence="4">
    <location>
        <begin position="80"/>
        <end position="115"/>
    </location>
</feature>
<reference evidence="6" key="1">
    <citation type="submission" date="2020-06" db="EMBL/GenBank/DDBJ databases">
        <authorList>
            <person name="Li T."/>
            <person name="Hu X."/>
            <person name="Zhang T."/>
            <person name="Song X."/>
            <person name="Zhang H."/>
            <person name="Dai N."/>
            <person name="Sheng W."/>
            <person name="Hou X."/>
            <person name="Wei L."/>
        </authorList>
    </citation>
    <scope>NUCLEOTIDE SEQUENCE</scope>
    <source>
        <strain evidence="6">KEN1</strain>
        <tissue evidence="6">Leaf</tissue>
    </source>
</reference>
<reference evidence="6" key="2">
    <citation type="journal article" date="2024" name="Plant">
        <title>Genomic evolution and insights into agronomic trait innovations of Sesamum species.</title>
        <authorList>
            <person name="Miao H."/>
            <person name="Wang L."/>
            <person name="Qu L."/>
            <person name="Liu H."/>
            <person name="Sun Y."/>
            <person name="Le M."/>
            <person name="Wang Q."/>
            <person name="Wei S."/>
            <person name="Zheng Y."/>
            <person name="Lin W."/>
            <person name="Duan Y."/>
            <person name="Cao H."/>
            <person name="Xiong S."/>
            <person name="Wang X."/>
            <person name="Wei L."/>
            <person name="Li C."/>
            <person name="Ma Q."/>
            <person name="Ju M."/>
            <person name="Zhao R."/>
            <person name="Li G."/>
            <person name="Mu C."/>
            <person name="Tian Q."/>
            <person name="Mei H."/>
            <person name="Zhang T."/>
            <person name="Gao T."/>
            <person name="Zhang H."/>
        </authorList>
    </citation>
    <scope>NUCLEOTIDE SEQUENCE</scope>
    <source>
        <strain evidence="6">KEN1</strain>
    </source>
</reference>
<evidence type="ECO:0000256" key="3">
    <source>
        <dbReference type="ARBA" id="ARBA00023163"/>
    </source>
</evidence>
<evidence type="ECO:0000256" key="2">
    <source>
        <dbReference type="ARBA" id="ARBA00023125"/>
    </source>
</evidence>
<evidence type="ECO:0000256" key="1">
    <source>
        <dbReference type="ARBA" id="ARBA00023015"/>
    </source>
</evidence>
<protein>
    <submittedName>
        <fullName evidence="6">AT-hook motif nuclear-localized protein 19</fullName>
    </submittedName>
</protein>